<evidence type="ECO:0000313" key="4">
    <source>
        <dbReference type="WBParaSite" id="ECPE_0001832901-mRNA-1"/>
    </source>
</evidence>
<comment type="function">
    <text evidence="1">Actins are highly conserved proteins that are involved in various types of cell motility and are ubiquitously expressed in all eukaryotic cells.</text>
</comment>
<protein>
    <submittedName>
        <fullName evidence="4">Actin-related protein 8</fullName>
    </submittedName>
</protein>
<reference evidence="2 3" key="2">
    <citation type="submission" date="2018-11" db="EMBL/GenBank/DDBJ databases">
        <authorList>
            <consortium name="Pathogen Informatics"/>
        </authorList>
    </citation>
    <scope>NUCLEOTIDE SEQUENCE [LARGE SCALE GENOMIC DNA]</scope>
    <source>
        <strain evidence="2 3">Egypt</strain>
    </source>
</reference>
<gene>
    <name evidence="2" type="ORF">ECPE_LOCUS18279</name>
</gene>
<sequence length="142" mass="15786">MHSFTKLRRQKASGRGYNQVGIPRSSFPSYRAILVIGDVFRRTEVRHMVGLLLTRLRFGRVFVHQVGVCATYSVGLPTACVIDLGEEKTTVCCVEDGVSNPDSRVTIAVGRANVLHTFHSMVFIQHHDQWSSFTAGHSVSQV</sequence>
<dbReference type="OrthoDB" id="5572108at2759"/>
<dbReference type="WBParaSite" id="ECPE_0001832901-mRNA-1">
    <property type="protein sequence ID" value="ECPE_0001832901-mRNA-1"/>
    <property type="gene ID" value="ECPE_0001832901"/>
</dbReference>
<evidence type="ECO:0000313" key="2">
    <source>
        <dbReference type="EMBL" id="VDP96004.1"/>
    </source>
</evidence>
<proteinExistence type="predicted"/>
<dbReference type="EMBL" id="UZAN01076595">
    <property type="protein sequence ID" value="VDP96004.1"/>
    <property type="molecule type" value="Genomic_DNA"/>
</dbReference>
<dbReference type="InterPro" id="IPR043129">
    <property type="entry name" value="ATPase_NBD"/>
</dbReference>
<dbReference type="InterPro" id="IPR004000">
    <property type="entry name" value="Actin"/>
</dbReference>
<dbReference type="AlphaFoldDB" id="A0A183BGE4"/>
<organism evidence="4">
    <name type="scientific">Echinostoma caproni</name>
    <dbReference type="NCBI Taxonomy" id="27848"/>
    <lineage>
        <taxon>Eukaryota</taxon>
        <taxon>Metazoa</taxon>
        <taxon>Spiralia</taxon>
        <taxon>Lophotrochozoa</taxon>
        <taxon>Platyhelminthes</taxon>
        <taxon>Trematoda</taxon>
        <taxon>Digenea</taxon>
        <taxon>Plagiorchiida</taxon>
        <taxon>Echinostomata</taxon>
        <taxon>Echinostomatoidea</taxon>
        <taxon>Echinostomatidae</taxon>
        <taxon>Echinostoma</taxon>
    </lineage>
</organism>
<dbReference type="Pfam" id="PF00022">
    <property type="entry name" value="Actin"/>
    <property type="match status" value="1"/>
</dbReference>
<name>A0A183BGE4_9TREM</name>
<keyword evidence="3" id="KW-1185">Reference proteome</keyword>
<dbReference type="Gene3D" id="3.30.420.40">
    <property type="match status" value="1"/>
</dbReference>
<evidence type="ECO:0000256" key="1">
    <source>
        <dbReference type="ARBA" id="ARBA00003520"/>
    </source>
</evidence>
<accession>A0A183BGE4</accession>
<dbReference type="SUPFAM" id="SSF53067">
    <property type="entry name" value="Actin-like ATPase domain"/>
    <property type="match status" value="1"/>
</dbReference>
<reference evidence="4" key="1">
    <citation type="submission" date="2016-06" db="UniProtKB">
        <authorList>
            <consortium name="WormBaseParasite"/>
        </authorList>
    </citation>
    <scope>IDENTIFICATION</scope>
</reference>
<dbReference type="Proteomes" id="UP000272942">
    <property type="component" value="Unassembled WGS sequence"/>
</dbReference>
<evidence type="ECO:0000313" key="3">
    <source>
        <dbReference type="Proteomes" id="UP000272942"/>
    </source>
</evidence>